<evidence type="ECO:0000256" key="5">
    <source>
        <dbReference type="ARBA" id="ARBA00022723"/>
    </source>
</evidence>
<evidence type="ECO:0008006" key="12">
    <source>
        <dbReference type="Google" id="ProtNLM"/>
    </source>
</evidence>
<dbReference type="GO" id="GO:0005506">
    <property type="term" value="F:iron ion binding"/>
    <property type="evidence" value="ECO:0007669"/>
    <property type="project" value="InterPro"/>
</dbReference>
<evidence type="ECO:0000256" key="6">
    <source>
        <dbReference type="ARBA" id="ARBA00023002"/>
    </source>
</evidence>
<dbReference type="PANTHER" id="PTHR24305:SF166">
    <property type="entry name" value="CYTOCHROME P450 12A4, MITOCHONDRIAL-RELATED"/>
    <property type="match status" value="1"/>
</dbReference>
<dbReference type="InterPro" id="IPR050121">
    <property type="entry name" value="Cytochrome_P450_monoxygenase"/>
</dbReference>
<dbReference type="RefSeq" id="XP_007398044.1">
    <property type="nucleotide sequence ID" value="XM_007397982.1"/>
</dbReference>
<comment type="similarity">
    <text evidence="3">Belongs to the cytochrome P450 family.</text>
</comment>
<comment type="pathway">
    <text evidence="2">Secondary metabolite biosynthesis.</text>
</comment>
<evidence type="ECO:0000256" key="7">
    <source>
        <dbReference type="ARBA" id="ARBA00023004"/>
    </source>
</evidence>
<protein>
    <recommendedName>
        <fullName evidence="12">Cytochrome P450</fullName>
    </recommendedName>
</protein>
<keyword evidence="7 9" id="KW-0408">Iron</keyword>
<evidence type="ECO:0000256" key="3">
    <source>
        <dbReference type="ARBA" id="ARBA00010617"/>
    </source>
</evidence>
<dbReference type="PANTHER" id="PTHR24305">
    <property type="entry name" value="CYTOCHROME P450"/>
    <property type="match status" value="1"/>
</dbReference>
<dbReference type="InterPro" id="IPR001128">
    <property type="entry name" value="Cyt_P450"/>
</dbReference>
<dbReference type="GO" id="GO:0004497">
    <property type="term" value="F:monooxygenase activity"/>
    <property type="evidence" value="ECO:0007669"/>
    <property type="project" value="UniProtKB-KW"/>
</dbReference>
<evidence type="ECO:0000256" key="8">
    <source>
        <dbReference type="ARBA" id="ARBA00023033"/>
    </source>
</evidence>
<reference evidence="10 11" key="1">
    <citation type="journal article" date="2012" name="BMC Genomics">
        <title>Comparative genomics of the white-rot fungi, Phanerochaete carnosa and P. chrysosporium, to elucidate the genetic basis of the distinct wood types they colonize.</title>
        <authorList>
            <person name="Suzuki H."/>
            <person name="MacDonald J."/>
            <person name="Syed K."/>
            <person name="Salamov A."/>
            <person name="Hori C."/>
            <person name="Aerts A."/>
            <person name="Henrissat B."/>
            <person name="Wiebenga A."/>
            <person name="vanKuyk P.A."/>
            <person name="Barry K."/>
            <person name="Lindquist E."/>
            <person name="LaButti K."/>
            <person name="Lapidus A."/>
            <person name="Lucas S."/>
            <person name="Coutinho P."/>
            <person name="Gong Y."/>
            <person name="Samejima M."/>
            <person name="Mahadevan R."/>
            <person name="Abou-Zaid M."/>
            <person name="de Vries R.P."/>
            <person name="Igarashi K."/>
            <person name="Yadav J.S."/>
            <person name="Grigoriev I.V."/>
            <person name="Master E.R."/>
        </authorList>
    </citation>
    <scope>NUCLEOTIDE SEQUENCE [LARGE SCALE GENOMIC DNA]</scope>
    <source>
        <strain evidence="10 11">HHB-10118-sp</strain>
    </source>
</reference>
<dbReference type="GO" id="GO:0016705">
    <property type="term" value="F:oxidoreductase activity, acting on paired donors, with incorporation or reduction of molecular oxygen"/>
    <property type="evidence" value="ECO:0007669"/>
    <property type="project" value="InterPro"/>
</dbReference>
<keyword evidence="8" id="KW-0503">Monooxygenase</keyword>
<dbReference type="GO" id="GO:0020037">
    <property type="term" value="F:heme binding"/>
    <property type="evidence" value="ECO:0007669"/>
    <property type="project" value="InterPro"/>
</dbReference>
<evidence type="ECO:0000256" key="4">
    <source>
        <dbReference type="ARBA" id="ARBA00022617"/>
    </source>
</evidence>
<feature type="binding site" description="axial binding residue" evidence="9">
    <location>
        <position position="474"/>
    </location>
    <ligand>
        <name>heme</name>
        <dbReference type="ChEBI" id="CHEBI:30413"/>
    </ligand>
    <ligandPart>
        <name>Fe</name>
        <dbReference type="ChEBI" id="CHEBI:18248"/>
    </ligandPart>
</feature>
<dbReference type="InParanoid" id="K5WSJ2"/>
<dbReference type="PRINTS" id="PR00463">
    <property type="entry name" value="EP450I"/>
</dbReference>
<dbReference type="HOGENOM" id="CLU_001570_5_11_1"/>
<dbReference type="InterPro" id="IPR036396">
    <property type="entry name" value="Cyt_P450_sf"/>
</dbReference>
<organism evidence="10 11">
    <name type="scientific">Phanerochaete carnosa (strain HHB-10118-sp)</name>
    <name type="common">White-rot fungus</name>
    <name type="synonym">Peniophora carnosa</name>
    <dbReference type="NCBI Taxonomy" id="650164"/>
    <lineage>
        <taxon>Eukaryota</taxon>
        <taxon>Fungi</taxon>
        <taxon>Dikarya</taxon>
        <taxon>Basidiomycota</taxon>
        <taxon>Agaricomycotina</taxon>
        <taxon>Agaricomycetes</taxon>
        <taxon>Polyporales</taxon>
        <taxon>Phanerochaetaceae</taxon>
        <taxon>Phanerochaete</taxon>
    </lineage>
</organism>
<sequence length="538" mass="60524">MANVVALAVVLVAALLWSLRRRFAKISLRDVPGPKPQSFWLGNLKQLYLQQVGEGDFELQKQYGGIARVRGSLGGESLWISDPKALQYIYVTSGYRFTKTPERRALSRLHSGHGLVWADGEDHKKQRKVMLPAFQAPETKALFPHFVHAAEAMSVKWKDILTTSTGLSAEIDIPTWLSQATLDAVGEAAFDYQFGTMEDTESDLVRAYHNLMPLVFSLPSAKAIFKFDTMRLFSTRIIEWIYDRQNNPAMKKARECERLTLKIAKELVDTKAEALKQGKGSKDVFSLLVKANVAEDAKSRLSDEEMYAEMRTILFAGHETTSSAIGWTILELARHPEEQTRLRQEIISKRSSRGGAELTAADAESMPYLQAVLREVLRFHPIISQTFRVAVRDDVLPLSKPLTTKSGKVLEKLPVPKGTRVILSIAAYNRDPDLWGSDPHSFDPERWLDGRVKKGQALGIFGNLLTFAAGLRGCIGWRFAVYEIQAFLIELIQNFEFVPTEDIKRLRRELCGVMAPMLEGDRGNIRLPVRVSLVDHEA</sequence>
<dbReference type="PRINTS" id="PR00385">
    <property type="entry name" value="P450"/>
</dbReference>
<dbReference type="SUPFAM" id="SSF48264">
    <property type="entry name" value="Cytochrome P450"/>
    <property type="match status" value="1"/>
</dbReference>
<gene>
    <name evidence="10" type="ORF">PHACADRAFT_259665</name>
</gene>
<proteinExistence type="inferred from homology"/>
<dbReference type="AlphaFoldDB" id="K5WSJ2"/>
<dbReference type="CDD" id="cd11069">
    <property type="entry name" value="CYP_FUM15-like"/>
    <property type="match status" value="1"/>
</dbReference>
<dbReference type="Pfam" id="PF00067">
    <property type="entry name" value="p450"/>
    <property type="match status" value="1"/>
</dbReference>
<dbReference type="GeneID" id="18917486"/>
<keyword evidence="5 9" id="KW-0479">Metal-binding</keyword>
<keyword evidence="4 9" id="KW-0349">Heme</keyword>
<evidence type="ECO:0000256" key="2">
    <source>
        <dbReference type="ARBA" id="ARBA00005179"/>
    </source>
</evidence>
<dbReference type="KEGG" id="pco:PHACADRAFT_259665"/>
<evidence type="ECO:0000313" key="11">
    <source>
        <dbReference type="Proteomes" id="UP000008370"/>
    </source>
</evidence>
<dbReference type="OrthoDB" id="1470350at2759"/>
<dbReference type="EMBL" id="JH930474">
    <property type="protein sequence ID" value="EKM53352.1"/>
    <property type="molecule type" value="Genomic_DNA"/>
</dbReference>
<evidence type="ECO:0000313" key="10">
    <source>
        <dbReference type="EMBL" id="EKM53352.1"/>
    </source>
</evidence>
<dbReference type="Gene3D" id="1.10.630.10">
    <property type="entry name" value="Cytochrome P450"/>
    <property type="match status" value="1"/>
</dbReference>
<dbReference type="Proteomes" id="UP000008370">
    <property type="component" value="Unassembled WGS sequence"/>
</dbReference>
<dbReference type="InterPro" id="IPR002401">
    <property type="entry name" value="Cyt_P450_E_grp-I"/>
</dbReference>
<accession>K5WSJ2</accession>
<evidence type="ECO:0000256" key="9">
    <source>
        <dbReference type="PIRSR" id="PIRSR602401-1"/>
    </source>
</evidence>
<name>K5WSJ2_PHACS</name>
<evidence type="ECO:0000256" key="1">
    <source>
        <dbReference type="ARBA" id="ARBA00001971"/>
    </source>
</evidence>
<comment type="cofactor">
    <cofactor evidence="1 9">
        <name>heme</name>
        <dbReference type="ChEBI" id="CHEBI:30413"/>
    </cofactor>
</comment>
<keyword evidence="11" id="KW-1185">Reference proteome</keyword>
<keyword evidence="6" id="KW-0560">Oxidoreductase</keyword>